<gene>
    <name evidence="5 6" type="primary">rpl28</name>
</gene>
<dbReference type="InterPro" id="IPR026569">
    <property type="entry name" value="Ribosomal_bL28"/>
</dbReference>
<dbReference type="GO" id="GO:1990904">
    <property type="term" value="C:ribonucleoprotein complex"/>
    <property type="evidence" value="ECO:0007669"/>
    <property type="project" value="UniProtKB-KW"/>
</dbReference>
<dbReference type="GO" id="GO:0009507">
    <property type="term" value="C:chloroplast"/>
    <property type="evidence" value="ECO:0007669"/>
    <property type="project" value="UniProtKB-SubCell"/>
</dbReference>
<name>A0A1Z1XAP2_9FLOR</name>
<accession>A0A1Z1XAP2</accession>
<keyword evidence="6" id="KW-0150">Chloroplast</keyword>
<organism evidence="6">
    <name type="scientific">Thorea hispida</name>
    <dbReference type="NCBI Taxonomy" id="202687"/>
    <lineage>
        <taxon>Eukaryota</taxon>
        <taxon>Rhodophyta</taxon>
        <taxon>Florideophyceae</taxon>
        <taxon>Nemaliophycidae</taxon>
        <taxon>Thoreales</taxon>
        <taxon>Thoreaceae</taxon>
        <taxon>Thorea</taxon>
    </lineage>
</organism>
<reference evidence="6" key="1">
    <citation type="submission" date="2016-11" db="EMBL/GenBank/DDBJ databases">
        <title>Complete Chloroplast Genome of Thorea hispida.</title>
        <authorList>
            <person name="Nan F."/>
            <person name="Xie S."/>
        </authorList>
    </citation>
    <scope>NUCLEOTIDE SEQUENCE</scope>
</reference>
<dbReference type="InterPro" id="IPR001383">
    <property type="entry name" value="Ribosomal_bL28_bact-type"/>
</dbReference>
<sequence length="63" mass="7451">MPKYCQITGKIKNNAYSVSHSHVRTKKIQHVNLQKKKVWCKAKQKWINMRISTKAIKQLTKNN</sequence>
<keyword evidence="6" id="KW-0934">Plastid</keyword>
<dbReference type="GO" id="GO:0005840">
    <property type="term" value="C:ribosome"/>
    <property type="evidence" value="ECO:0007669"/>
    <property type="project" value="UniProtKB-KW"/>
</dbReference>
<dbReference type="Gene3D" id="2.30.170.40">
    <property type="entry name" value="Ribosomal protein L28/L24"/>
    <property type="match status" value="1"/>
</dbReference>
<evidence type="ECO:0000313" key="6">
    <source>
        <dbReference type="EMBL" id="ARX95914.1"/>
    </source>
</evidence>
<evidence type="ECO:0000256" key="5">
    <source>
        <dbReference type="HAMAP-Rule" id="MF_00373"/>
    </source>
</evidence>
<dbReference type="InterPro" id="IPR034704">
    <property type="entry name" value="Ribosomal_bL28/bL31-like_sf"/>
</dbReference>
<dbReference type="SUPFAM" id="SSF143800">
    <property type="entry name" value="L28p-like"/>
    <property type="match status" value="1"/>
</dbReference>
<keyword evidence="3 5" id="KW-0687">Ribonucleoprotein</keyword>
<comment type="subcellular location">
    <subcellularLocation>
        <location evidence="5">Plastid</location>
        <location evidence="5">Chloroplast</location>
    </subcellularLocation>
</comment>
<keyword evidence="2 5" id="KW-0689">Ribosomal protein</keyword>
<protein>
    <recommendedName>
        <fullName evidence="4 5">Large ribosomal subunit protein bL28c</fullName>
    </recommendedName>
</protein>
<geneLocation type="chloroplast" evidence="6"/>
<comment type="similarity">
    <text evidence="1 5">Belongs to the bacterial ribosomal protein bL28 family.</text>
</comment>
<evidence type="ECO:0000256" key="1">
    <source>
        <dbReference type="ARBA" id="ARBA00008760"/>
    </source>
</evidence>
<proteinExistence type="inferred from homology"/>
<evidence type="ECO:0000256" key="4">
    <source>
        <dbReference type="ARBA" id="ARBA00035265"/>
    </source>
</evidence>
<dbReference type="HAMAP" id="MF_00373">
    <property type="entry name" value="Ribosomal_bL28"/>
    <property type="match status" value="1"/>
</dbReference>
<dbReference type="Pfam" id="PF00830">
    <property type="entry name" value="Ribosomal_L28"/>
    <property type="match status" value="1"/>
</dbReference>
<dbReference type="EMBL" id="KY083065">
    <property type="protein sequence ID" value="ARX95914.1"/>
    <property type="molecule type" value="Genomic_DNA"/>
</dbReference>
<dbReference type="GO" id="GO:0006412">
    <property type="term" value="P:translation"/>
    <property type="evidence" value="ECO:0007669"/>
    <property type="project" value="UniProtKB-UniRule"/>
</dbReference>
<dbReference type="GO" id="GO:0003735">
    <property type="term" value="F:structural constituent of ribosome"/>
    <property type="evidence" value="ECO:0007669"/>
    <property type="project" value="InterPro"/>
</dbReference>
<evidence type="ECO:0000256" key="3">
    <source>
        <dbReference type="ARBA" id="ARBA00023274"/>
    </source>
</evidence>
<dbReference type="AlphaFoldDB" id="A0A1Z1XAP2"/>
<evidence type="ECO:0000256" key="2">
    <source>
        <dbReference type="ARBA" id="ARBA00022980"/>
    </source>
</evidence>
<dbReference type="NCBIfam" id="TIGR00009">
    <property type="entry name" value="L28"/>
    <property type="match status" value="1"/>
</dbReference>
<dbReference type="InterPro" id="IPR037147">
    <property type="entry name" value="Ribosomal_bL28_sf"/>
</dbReference>